<dbReference type="EC" id="2.7.6.1" evidence="3"/>
<keyword evidence="8" id="KW-0418">Kinase</keyword>
<keyword evidence="10" id="KW-0460">Magnesium</keyword>
<dbReference type="GO" id="GO:0006015">
    <property type="term" value="P:5-phosphoribose 1-diphosphate biosynthetic process"/>
    <property type="evidence" value="ECO:0007669"/>
    <property type="project" value="TreeGrafter"/>
</dbReference>
<evidence type="ECO:0000256" key="13">
    <source>
        <dbReference type="ARBA" id="ARBA00054914"/>
    </source>
</evidence>
<evidence type="ECO:0000256" key="14">
    <source>
        <dbReference type="ARBA" id="ARBA00061444"/>
    </source>
</evidence>
<reference evidence="17" key="2">
    <citation type="journal article" date="2021" name="Microbiome">
        <title>Successional dynamics and alternative stable states in a saline activated sludge microbial community over 9 years.</title>
        <authorList>
            <person name="Wang Y."/>
            <person name="Ye J."/>
            <person name="Ju F."/>
            <person name="Liu L."/>
            <person name="Boyd J.A."/>
            <person name="Deng Y."/>
            <person name="Parks D.H."/>
            <person name="Jiang X."/>
            <person name="Yin X."/>
            <person name="Woodcroft B.J."/>
            <person name="Tyson G.W."/>
            <person name="Hugenholtz P."/>
            <person name="Polz M.F."/>
            <person name="Zhang T."/>
        </authorList>
    </citation>
    <scope>NUCLEOTIDE SEQUENCE</scope>
    <source>
        <strain evidence="17">HKST-UBA02</strain>
    </source>
</reference>
<dbReference type="GO" id="GO:0005524">
    <property type="term" value="F:ATP binding"/>
    <property type="evidence" value="ECO:0007669"/>
    <property type="project" value="UniProtKB-KW"/>
</dbReference>
<keyword evidence="4" id="KW-0808">Transferase</keyword>
<keyword evidence="9" id="KW-0067">ATP-binding</keyword>
<evidence type="ECO:0000313" key="17">
    <source>
        <dbReference type="EMBL" id="MCA9754920.1"/>
    </source>
</evidence>
<protein>
    <recommendedName>
        <fullName evidence="15">Ribose-phosphate pyrophosphokinase</fullName>
        <ecNumber evidence="3">2.7.6.1</ecNumber>
    </recommendedName>
    <alternativeName>
        <fullName evidence="11">Phosphoribosyl pyrophosphate synthase</fullName>
    </alternativeName>
</protein>
<evidence type="ECO:0000313" key="18">
    <source>
        <dbReference type="Proteomes" id="UP000739538"/>
    </source>
</evidence>
<comment type="caution">
    <text evidence="17">The sequence shown here is derived from an EMBL/GenBank/DDBJ whole genome shotgun (WGS) entry which is preliminary data.</text>
</comment>
<dbReference type="SMART" id="SM01400">
    <property type="entry name" value="Pribosyltran_N"/>
    <property type="match status" value="1"/>
</dbReference>
<reference evidence="17" key="1">
    <citation type="submission" date="2020-04" db="EMBL/GenBank/DDBJ databases">
        <authorList>
            <person name="Zhang T."/>
        </authorList>
    </citation>
    <scope>NUCLEOTIDE SEQUENCE</scope>
    <source>
        <strain evidence="17">HKST-UBA02</strain>
    </source>
</reference>
<sequence>MATRKKHPDRPIKTTHPLRLFTGSANPALAQEVAKALGAPLGKCTTTRLPDSEIHVIVDEPVRDDDVFIIQSCSAPVNDHLMELLLYVDAFRRASAHSITVVVPYFPYARQERMARGREAISAKVVATTMESLGVDRVLFMDIHAPAIQGFFNIPVDPLTAVHVLSAPFKRRKKLLKQAVVVAPDEGRVKLAGKYAQALDVPLVLMHKRRMDFRETKTTHVVGDIEGKIPIVIDDIIAGGSVLDQVGALLQAGAVPEIHLAITHGILTESAMSRLDRPEIAELLVTNTVPAGPARRHPKVKVCSIAQVLADAIDRIHCGTSIGDLLGR</sequence>
<keyword evidence="5" id="KW-0479">Metal-binding</keyword>
<dbReference type="GO" id="GO:0016301">
    <property type="term" value="F:kinase activity"/>
    <property type="evidence" value="ECO:0007669"/>
    <property type="project" value="UniProtKB-KW"/>
</dbReference>
<dbReference type="GO" id="GO:0002189">
    <property type="term" value="C:ribose phosphate diphosphokinase complex"/>
    <property type="evidence" value="ECO:0007669"/>
    <property type="project" value="TreeGrafter"/>
</dbReference>
<evidence type="ECO:0000259" key="16">
    <source>
        <dbReference type="Pfam" id="PF13793"/>
    </source>
</evidence>
<dbReference type="Pfam" id="PF13793">
    <property type="entry name" value="Pribosyltran_N"/>
    <property type="match status" value="1"/>
</dbReference>
<evidence type="ECO:0000256" key="7">
    <source>
        <dbReference type="ARBA" id="ARBA00022741"/>
    </source>
</evidence>
<dbReference type="GO" id="GO:0006164">
    <property type="term" value="P:purine nucleotide biosynthetic process"/>
    <property type="evidence" value="ECO:0007669"/>
    <property type="project" value="TreeGrafter"/>
</dbReference>
<evidence type="ECO:0000256" key="11">
    <source>
        <dbReference type="ARBA" id="ARBA00029942"/>
    </source>
</evidence>
<evidence type="ECO:0000256" key="6">
    <source>
        <dbReference type="ARBA" id="ARBA00022727"/>
    </source>
</evidence>
<dbReference type="InterPro" id="IPR005946">
    <property type="entry name" value="Rib-P_diPkinase"/>
</dbReference>
<evidence type="ECO:0000256" key="2">
    <source>
        <dbReference type="ARBA" id="ARBA00004996"/>
    </source>
</evidence>
<dbReference type="FunFam" id="3.40.50.2020:FF:000001">
    <property type="entry name" value="Ribose-phosphate pyrophosphokinase"/>
    <property type="match status" value="1"/>
</dbReference>
<evidence type="ECO:0000256" key="8">
    <source>
        <dbReference type="ARBA" id="ARBA00022777"/>
    </source>
</evidence>
<evidence type="ECO:0000256" key="10">
    <source>
        <dbReference type="ARBA" id="ARBA00022842"/>
    </source>
</evidence>
<dbReference type="Proteomes" id="UP000739538">
    <property type="component" value="Unassembled WGS sequence"/>
</dbReference>
<dbReference type="InterPro" id="IPR000836">
    <property type="entry name" value="PRTase_dom"/>
</dbReference>
<evidence type="ECO:0000256" key="4">
    <source>
        <dbReference type="ARBA" id="ARBA00022679"/>
    </source>
</evidence>
<comment type="pathway">
    <text evidence="2">Metabolic intermediate biosynthesis; 5-phospho-alpha-D-ribose 1-diphosphate biosynthesis; 5-phospho-alpha-D-ribose 1-diphosphate from D-ribose 5-phosphate (route I): step 1/1.</text>
</comment>
<comment type="cofactor">
    <cofactor evidence="1">
        <name>Mg(2+)</name>
        <dbReference type="ChEBI" id="CHEBI:18420"/>
    </cofactor>
</comment>
<dbReference type="CDD" id="cd06223">
    <property type="entry name" value="PRTases_typeI"/>
    <property type="match status" value="1"/>
</dbReference>
<dbReference type="PANTHER" id="PTHR10210">
    <property type="entry name" value="RIBOSE-PHOSPHATE DIPHOSPHOKINASE FAMILY MEMBER"/>
    <property type="match status" value="1"/>
</dbReference>
<dbReference type="NCBIfam" id="NF002320">
    <property type="entry name" value="PRK01259.1"/>
    <property type="match status" value="1"/>
</dbReference>
<dbReference type="GO" id="GO:0000287">
    <property type="term" value="F:magnesium ion binding"/>
    <property type="evidence" value="ECO:0007669"/>
    <property type="project" value="InterPro"/>
</dbReference>
<dbReference type="PANTHER" id="PTHR10210:SF32">
    <property type="entry name" value="RIBOSE-PHOSPHATE PYROPHOSPHOKINASE 2"/>
    <property type="match status" value="1"/>
</dbReference>
<evidence type="ECO:0000256" key="1">
    <source>
        <dbReference type="ARBA" id="ARBA00001946"/>
    </source>
</evidence>
<dbReference type="NCBIfam" id="TIGR01251">
    <property type="entry name" value="ribP_PPkin"/>
    <property type="match status" value="1"/>
</dbReference>
<keyword evidence="7" id="KW-0547">Nucleotide-binding</keyword>
<dbReference type="Gene3D" id="3.40.50.2020">
    <property type="match status" value="2"/>
</dbReference>
<dbReference type="InterPro" id="IPR029057">
    <property type="entry name" value="PRTase-like"/>
</dbReference>
<proteinExistence type="inferred from homology"/>
<comment type="similarity">
    <text evidence="14">Belongs to the ribose-phosphate pyrophosphokinase family. Class I subfamily.</text>
</comment>
<evidence type="ECO:0000256" key="12">
    <source>
        <dbReference type="ARBA" id="ARBA00049535"/>
    </source>
</evidence>
<evidence type="ECO:0000256" key="15">
    <source>
        <dbReference type="ARBA" id="ARBA00069492"/>
    </source>
</evidence>
<dbReference type="InterPro" id="IPR029099">
    <property type="entry name" value="Pribosyltran_N"/>
</dbReference>
<feature type="domain" description="Ribose-phosphate pyrophosphokinase N-terminal" evidence="16">
    <location>
        <begin position="19"/>
        <end position="134"/>
    </location>
</feature>
<name>A0A956NC66_UNCEI</name>
<organism evidence="17 18">
    <name type="scientific">Eiseniibacteriota bacterium</name>
    <dbReference type="NCBI Taxonomy" id="2212470"/>
    <lineage>
        <taxon>Bacteria</taxon>
        <taxon>Candidatus Eiseniibacteriota</taxon>
    </lineage>
</organism>
<keyword evidence="6" id="KW-0545">Nucleotide biosynthesis</keyword>
<dbReference type="Pfam" id="PF14572">
    <property type="entry name" value="Pribosyl_synth"/>
    <property type="match status" value="1"/>
</dbReference>
<dbReference type="AlphaFoldDB" id="A0A956NC66"/>
<dbReference type="SUPFAM" id="SSF53271">
    <property type="entry name" value="PRTase-like"/>
    <property type="match status" value="2"/>
</dbReference>
<evidence type="ECO:0000256" key="3">
    <source>
        <dbReference type="ARBA" id="ARBA00013247"/>
    </source>
</evidence>
<comment type="catalytic activity">
    <reaction evidence="12">
        <text>D-ribose 5-phosphate + ATP = 5-phospho-alpha-D-ribose 1-diphosphate + AMP + H(+)</text>
        <dbReference type="Rhea" id="RHEA:15609"/>
        <dbReference type="ChEBI" id="CHEBI:15378"/>
        <dbReference type="ChEBI" id="CHEBI:30616"/>
        <dbReference type="ChEBI" id="CHEBI:58017"/>
        <dbReference type="ChEBI" id="CHEBI:78346"/>
        <dbReference type="ChEBI" id="CHEBI:456215"/>
        <dbReference type="EC" id="2.7.6.1"/>
    </reaction>
</comment>
<evidence type="ECO:0000256" key="9">
    <source>
        <dbReference type="ARBA" id="ARBA00022840"/>
    </source>
</evidence>
<dbReference type="GO" id="GO:0005737">
    <property type="term" value="C:cytoplasm"/>
    <property type="evidence" value="ECO:0007669"/>
    <property type="project" value="TreeGrafter"/>
</dbReference>
<gene>
    <name evidence="17" type="ORF">KDA27_03890</name>
</gene>
<dbReference type="GO" id="GO:0004749">
    <property type="term" value="F:ribose phosphate diphosphokinase activity"/>
    <property type="evidence" value="ECO:0007669"/>
    <property type="project" value="UniProtKB-EC"/>
</dbReference>
<dbReference type="EMBL" id="JAGQHS010000012">
    <property type="protein sequence ID" value="MCA9754920.1"/>
    <property type="molecule type" value="Genomic_DNA"/>
</dbReference>
<evidence type="ECO:0000256" key="5">
    <source>
        <dbReference type="ARBA" id="ARBA00022723"/>
    </source>
</evidence>
<accession>A0A956NC66</accession>
<comment type="function">
    <text evidence="13">Involved in the biosynthesis of the central metabolite phospho-alpha-D-ribosyl-1-pyrophosphate (PRPP) via the transfer of pyrophosphoryl group from ATP to 1-hydroxyl of ribose-5-phosphate (Rib-5-P).</text>
</comment>